<gene>
    <name evidence="3" type="ORF">B0I29_114110</name>
</gene>
<name>A0A327Z7C2_9ACTN</name>
<proteinExistence type="predicted"/>
<dbReference type="AlphaFoldDB" id="A0A327Z7C2"/>
<feature type="compositionally biased region" description="Low complexity" evidence="1">
    <location>
        <begin position="23"/>
        <end position="47"/>
    </location>
</feature>
<sequence>MRANATLRIGIAMAAGTVVAGCATGSESPAAPSATSAVPSPSEAAPAPSEPVREPGDNPPVTGWVSGSVTRGGQGPCYGFTADDGTRYALYNADGKELTQGDRVKVQLETTLIRIYCGPGNLMAMTDAEPIK</sequence>
<dbReference type="RefSeq" id="WP_111651975.1">
    <property type="nucleotide sequence ID" value="NZ_JACHWI010000004.1"/>
</dbReference>
<evidence type="ECO:0000256" key="2">
    <source>
        <dbReference type="SAM" id="SignalP"/>
    </source>
</evidence>
<evidence type="ECO:0000256" key="1">
    <source>
        <dbReference type="SAM" id="MobiDB-lite"/>
    </source>
</evidence>
<dbReference type="EMBL" id="QLMJ01000014">
    <property type="protein sequence ID" value="RAK31862.1"/>
    <property type="molecule type" value="Genomic_DNA"/>
</dbReference>
<evidence type="ECO:0000313" key="3">
    <source>
        <dbReference type="EMBL" id="RAK31862.1"/>
    </source>
</evidence>
<evidence type="ECO:0008006" key="5">
    <source>
        <dbReference type="Google" id="ProtNLM"/>
    </source>
</evidence>
<feature type="signal peptide" evidence="2">
    <location>
        <begin position="1"/>
        <end position="20"/>
    </location>
</feature>
<comment type="caution">
    <text evidence="3">The sequence shown here is derived from an EMBL/GenBank/DDBJ whole genome shotgun (WGS) entry which is preliminary data.</text>
</comment>
<keyword evidence="4" id="KW-1185">Reference proteome</keyword>
<feature type="region of interest" description="Disordered" evidence="1">
    <location>
        <begin position="23"/>
        <end position="73"/>
    </location>
</feature>
<evidence type="ECO:0000313" key="4">
    <source>
        <dbReference type="Proteomes" id="UP000249341"/>
    </source>
</evidence>
<dbReference type="PROSITE" id="PS51257">
    <property type="entry name" value="PROKAR_LIPOPROTEIN"/>
    <property type="match status" value="1"/>
</dbReference>
<dbReference type="OrthoDB" id="3402867at2"/>
<organism evidence="3 4">
    <name type="scientific">Actinoplanes lutulentus</name>
    <dbReference type="NCBI Taxonomy" id="1287878"/>
    <lineage>
        <taxon>Bacteria</taxon>
        <taxon>Bacillati</taxon>
        <taxon>Actinomycetota</taxon>
        <taxon>Actinomycetes</taxon>
        <taxon>Micromonosporales</taxon>
        <taxon>Micromonosporaceae</taxon>
        <taxon>Actinoplanes</taxon>
    </lineage>
</organism>
<reference evidence="3 4" key="1">
    <citation type="submission" date="2018-06" db="EMBL/GenBank/DDBJ databases">
        <title>Genomic Encyclopedia of Type Strains, Phase III (KMG-III): the genomes of soil and plant-associated and newly described type strains.</title>
        <authorList>
            <person name="Whitman W."/>
        </authorList>
    </citation>
    <scope>NUCLEOTIDE SEQUENCE [LARGE SCALE GENOMIC DNA]</scope>
    <source>
        <strain evidence="3 4">CGMCC 4.7090</strain>
    </source>
</reference>
<dbReference type="Proteomes" id="UP000249341">
    <property type="component" value="Unassembled WGS sequence"/>
</dbReference>
<accession>A0A327Z7C2</accession>
<keyword evidence="2" id="KW-0732">Signal</keyword>
<feature type="chain" id="PRO_5039654271" description="Cold shock CspA family protein" evidence="2">
    <location>
        <begin position="21"/>
        <end position="132"/>
    </location>
</feature>
<protein>
    <recommendedName>
        <fullName evidence="5">Cold shock CspA family protein</fullName>
    </recommendedName>
</protein>